<organism evidence="5 6">
    <name type="scientific">Enterococcus rivorum</name>
    <dbReference type="NCBI Taxonomy" id="762845"/>
    <lineage>
        <taxon>Bacteria</taxon>
        <taxon>Bacillati</taxon>
        <taxon>Bacillota</taxon>
        <taxon>Bacilli</taxon>
        <taxon>Lactobacillales</taxon>
        <taxon>Enterococcaceae</taxon>
        <taxon>Enterococcus</taxon>
    </lineage>
</organism>
<dbReference type="Proteomes" id="UP000095256">
    <property type="component" value="Unassembled WGS sequence"/>
</dbReference>
<dbReference type="EMBL" id="MIEK01000014">
    <property type="protein sequence ID" value="OEH82856.1"/>
    <property type="molecule type" value="Genomic_DNA"/>
</dbReference>
<accession>A0A1E5KYB5</accession>
<name>A0A1E5KYB5_9ENTE</name>
<comment type="cofactor">
    <cofactor evidence="1">
        <name>thiamine diphosphate</name>
        <dbReference type="ChEBI" id="CHEBI:58937"/>
    </cofactor>
</comment>
<evidence type="ECO:0000259" key="4">
    <source>
        <dbReference type="Pfam" id="PF00456"/>
    </source>
</evidence>
<dbReference type="InterPro" id="IPR005474">
    <property type="entry name" value="Transketolase_N"/>
</dbReference>
<dbReference type="STRING" id="762845.BCR26_11570"/>
<comment type="similarity">
    <text evidence="2">Belongs to the transketolase family.</text>
</comment>
<evidence type="ECO:0000313" key="6">
    <source>
        <dbReference type="Proteomes" id="UP000095256"/>
    </source>
</evidence>
<evidence type="ECO:0000256" key="2">
    <source>
        <dbReference type="ARBA" id="ARBA00007131"/>
    </source>
</evidence>
<dbReference type="AlphaFoldDB" id="A0A1E5KYB5"/>
<protein>
    <submittedName>
        <fullName evidence="5">Transketolase</fullName>
    </submittedName>
</protein>
<dbReference type="SUPFAM" id="SSF52518">
    <property type="entry name" value="Thiamin diphosphate-binding fold (THDP-binding)"/>
    <property type="match status" value="1"/>
</dbReference>
<keyword evidence="6" id="KW-1185">Reference proteome</keyword>
<comment type="caution">
    <text evidence="5">The sequence shown here is derived from an EMBL/GenBank/DDBJ whole genome shotgun (WGS) entry which is preliminary data.</text>
</comment>
<gene>
    <name evidence="5" type="ORF">BCR26_11570</name>
</gene>
<dbReference type="RefSeq" id="WP_069698205.1">
    <property type="nucleotide sequence ID" value="NZ_JAGGMA010000050.1"/>
</dbReference>
<proteinExistence type="inferred from homology"/>
<dbReference type="Pfam" id="PF00456">
    <property type="entry name" value="Transketolase_N"/>
    <property type="match status" value="1"/>
</dbReference>
<evidence type="ECO:0000256" key="1">
    <source>
        <dbReference type="ARBA" id="ARBA00001964"/>
    </source>
</evidence>
<dbReference type="InterPro" id="IPR029061">
    <property type="entry name" value="THDP-binding"/>
</dbReference>
<evidence type="ECO:0000313" key="5">
    <source>
        <dbReference type="EMBL" id="OEH82856.1"/>
    </source>
</evidence>
<reference evidence="5 6" key="1">
    <citation type="submission" date="2016-09" db="EMBL/GenBank/DDBJ databases">
        <authorList>
            <person name="Capua I."/>
            <person name="De Benedictis P."/>
            <person name="Joannis T."/>
            <person name="Lombin L.H."/>
            <person name="Cattoli G."/>
        </authorList>
    </citation>
    <scope>NUCLEOTIDE SEQUENCE [LARGE SCALE GENOMIC DNA]</scope>
    <source>
        <strain evidence="5 6">LMG 25899</strain>
    </source>
</reference>
<evidence type="ECO:0000256" key="3">
    <source>
        <dbReference type="ARBA" id="ARBA00023052"/>
    </source>
</evidence>
<feature type="domain" description="Transketolase N-terminal" evidence="4">
    <location>
        <begin position="91"/>
        <end position="274"/>
    </location>
</feature>
<dbReference type="OrthoDB" id="8732661at2"/>
<keyword evidence="3" id="KW-0786">Thiamine pyrophosphate</keyword>
<sequence>MSKKYSNEEIQSAATNIRKHVLQLTLERNGCYLSQACSVAEILATLYMRVLNITESSAPAIPEAFPGTPSKGNMDYLQGAAYHGKLTAPYDRFFISPAHYAAPVYASLIECGRLAPNALEKFNRDGYAMEMIGANHTPGFETAAGTLAQAISTAGGTAHTRKIRKEDGNIYVLMSDGELQEGELWEAIQAAAFYKLDNLILVVDINGQQVEGTTEKVMAIEPLDKKFEAFGAKVVTVDGHDIPAIEAAAKQGEKDKPLVILCYTNPTQGIPLLEERRPSLHFVRLKKGTEYDKYLDFYKNM</sequence>
<dbReference type="PANTHER" id="PTHR47514:SF1">
    <property type="entry name" value="TRANSKETOLASE N-TERMINAL SECTION-RELATED"/>
    <property type="match status" value="1"/>
</dbReference>
<dbReference type="PANTHER" id="PTHR47514">
    <property type="entry name" value="TRANSKETOLASE N-TERMINAL SECTION-RELATED"/>
    <property type="match status" value="1"/>
</dbReference>
<dbReference type="Gene3D" id="3.40.50.970">
    <property type="match status" value="1"/>
</dbReference>